<dbReference type="EMBL" id="MU151056">
    <property type="protein sequence ID" value="KAF9454173.1"/>
    <property type="molecule type" value="Genomic_DNA"/>
</dbReference>
<evidence type="ECO:0000313" key="3">
    <source>
        <dbReference type="EMBL" id="KAF9454173.1"/>
    </source>
</evidence>
<comment type="similarity">
    <text evidence="1">Belongs to the thioredoxin family.</text>
</comment>
<dbReference type="Pfam" id="PF06110">
    <property type="entry name" value="TXD17-like_Trx"/>
    <property type="match status" value="1"/>
</dbReference>
<evidence type="ECO:0000313" key="4">
    <source>
        <dbReference type="Proteomes" id="UP000807342"/>
    </source>
</evidence>
<dbReference type="InterPro" id="IPR045108">
    <property type="entry name" value="TXNDC17-like"/>
</dbReference>
<keyword evidence="4" id="KW-1185">Reference proteome</keyword>
<dbReference type="PANTHER" id="PTHR12452:SF0">
    <property type="entry name" value="THIOREDOXIN DOMAIN-CONTAINING PROTEIN 17"/>
    <property type="match status" value="1"/>
</dbReference>
<dbReference type="InterPro" id="IPR036249">
    <property type="entry name" value="Thioredoxin-like_sf"/>
</dbReference>
<dbReference type="OrthoDB" id="78947at2759"/>
<comment type="caution">
    <text evidence="3">The sequence shown here is derived from an EMBL/GenBank/DDBJ whole genome shotgun (WGS) entry which is preliminary data.</text>
</comment>
<evidence type="ECO:0000256" key="1">
    <source>
        <dbReference type="ARBA" id="ARBA00008987"/>
    </source>
</evidence>
<dbReference type="InterPro" id="IPR010357">
    <property type="entry name" value="TXNDC17_dom"/>
</dbReference>
<feature type="domain" description="Thioredoxin" evidence="2">
    <location>
        <begin position="24"/>
        <end position="108"/>
    </location>
</feature>
<name>A0A9P5XMK4_9AGAR</name>
<accession>A0A9P5XMK4</accession>
<proteinExistence type="inferred from homology"/>
<protein>
    <recommendedName>
        <fullName evidence="2">Thioredoxin domain-containing protein</fullName>
    </recommendedName>
</protein>
<gene>
    <name evidence="3" type="ORF">P691DRAFT_657057</name>
</gene>
<sequence length="116" mass="12977">MPLIIADAGSIGPHALLDVPEKYLIFYSSPVHGKLWCPDCRDVEQFVRESFTKEGAPDALIVYVGDRPQWKAASNPFRGDPWNLKSIPTIVKVENGKEVGRLVESEIPEKLESLMQ</sequence>
<dbReference type="PANTHER" id="PTHR12452">
    <property type="entry name" value="42-9-9 PROTEIN-RELATED"/>
    <property type="match status" value="1"/>
</dbReference>
<reference evidence="3" key="1">
    <citation type="submission" date="2020-11" db="EMBL/GenBank/DDBJ databases">
        <authorList>
            <consortium name="DOE Joint Genome Institute"/>
            <person name="Ahrendt S."/>
            <person name="Riley R."/>
            <person name="Andreopoulos W."/>
            <person name="Labutti K."/>
            <person name="Pangilinan J."/>
            <person name="Ruiz-Duenas F.J."/>
            <person name="Barrasa J.M."/>
            <person name="Sanchez-Garcia M."/>
            <person name="Camarero S."/>
            <person name="Miyauchi S."/>
            <person name="Serrano A."/>
            <person name="Linde D."/>
            <person name="Babiker R."/>
            <person name="Drula E."/>
            <person name="Ayuso-Fernandez I."/>
            <person name="Pacheco R."/>
            <person name="Padilla G."/>
            <person name="Ferreira P."/>
            <person name="Barriuso J."/>
            <person name="Kellner H."/>
            <person name="Castanera R."/>
            <person name="Alfaro M."/>
            <person name="Ramirez L."/>
            <person name="Pisabarro A.G."/>
            <person name="Kuo A."/>
            <person name="Tritt A."/>
            <person name="Lipzen A."/>
            <person name="He G."/>
            <person name="Yan M."/>
            <person name="Ng V."/>
            <person name="Cullen D."/>
            <person name="Martin F."/>
            <person name="Rosso M.-N."/>
            <person name="Henrissat B."/>
            <person name="Hibbett D."/>
            <person name="Martinez A.T."/>
            <person name="Grigoriev I.V."/>
        </authorList>
    </citation>
    <scope>NUCLEOTIDE SEQUENCE</scope>
    <source>
        <strain evidence="3">MF-IS2</strain>
    </source>
</reference>
<dbReference type="GO" id="GO:0005829">
    <property type="term" value="C:cytosol"/>
    <property type="evidence" value="ECO:0007669"/>
    <property type="project" value="TreeGrafter"/>
</dbReference>
<dbReference type="GO" id="GO:0047134">
    <property type="term" value="F:protein-disulfide reductase [NAD(P)H] activity"/>
    <property type="evidence" value="ECO:0007669"/>
    <property type="project" value="InterPro"/>
</dbReference>
<dbReference type="Proteomes" id="UP000807342">
    <property type="component" value="Unassembled WGS sequence"/>
</dbReference>
<dbReference type="AlphaFoldDB" id="A0A9P5XMK4"/>
<dbReference type="SUPFAM" id="SSF52833">
    <property type="entry name" value="Thioredoxin-like"/>
    <property type="match status" value="1"/>
</dbReference>
<evidence type="ECO:0000259" key="2">
    <source>
        <dbReference type="Pfam" id="PF06110"/>
    </source>
</evidence>
<organism evidence="3 4">
    <name type="scientific">Macrolepiota fuliginosa MF-IS2</name>
    <dbReference type="NCBI Taxonomy" id="1400762"/>
    <lineage>
        <taxon>Eukaryota</taxon>
        <taxon>Fungi</taxon>
        <taxon>Dikarya</taxon>
        <taxon>Basidiomycota</taxon>
        <taxon>Agaricomycotina</taxon>
        <taxon>Agaricomycetes</taxon>
        <taxon>Agaricomycetidae</taxon>
        <taxon>Agaricales</taxon>
        <taxon>Agaricineae</taxon>
        <taxon>Agaricaceae</taxon>
        <taxon>Macrolepiota</taxon>
    </lineage>
</organism>
<dbReference type="Gene3D" id="3.40.30.10">
    <property type="entry name" value="Glutaredoxin"/>
    <property type="match status" value="1"/>
</dbReference>